<dbReference type="SUPFAM" id="SSF51395">
    <property type="entry name" value="FMN-linked oxidoreductases"/>
    <property type="match status" value="1"/>
</dbReference>
<accession>A0ABX0FFM0</accession>
<dbReference type="Gene3D" id="3.20.20.70">
    <property type="entry name" value="Aldolase class I"/>
    <property type="match status" value="1"/>
</dbReference>
<name>A0ABX0FFM0_9BURK</name>
<evidence type="ECO:0000313" key="2">
    <source>
        <dbReference type="EMBL" id="NGZ83357.1"/>
    </source>
</evidence>
<sequence length="377" mass="39572">MTDAVADPLFQPLRAGALRLRSRVVMPPLTRMRAGDGGVPAALSAVYYAQRASAGLIVTEATHISAGARGLPSVPGIYTPRQIDGWRHISDAVHAAGGVIVQQLFHVGRLSHPSHRDGAAPLGPSAITAPGQGYAADATLRDFVAPHALALDEIPAIVAEFRQAALNARAAGMDGIELHAANGYLLEQFLVDGSNQRADHYGGAIHNRARLLLEVLDAVCAAIGADRVGVRLSPFGRAGGSHDSDPAALYAHVIASISRRRNAYLHLIEARASGVGRSDQLPETAIGVAPLFRPLYDGVLISSGGYSHASAEAALLAGHADAIGFGRMFIANPDLPARLLRGAPLQPYQRATFYGGGAEGYTDYPALYPPPPEREKP</sequence>
<dbReference type="Proteomes" id="UP000666369">
    <property type="component" value="Unassembled WGS sequence"/>
</dbReference>
<dbReference type="InterPro" id="IPR001155">
    <property type="entry name" value="OxRdtase_FMN_N"/>
</dbReference>
<dbReference type="PANTHER" id="PTHR22893:SF98">
    <property type="entry name" value="OXIDOREDUCTASE"/>
    <property type="match status" value="1"/>
</dbReference>
<dbReference type="Pfam" id="PF00724">
    <property type="entry name" value="Oxidored_FMN"/>
    <property type="match status" value="1"/>
</dbReference>
<dbReference type="InterPro" id="IPR045247">
    <property type="entry name" value="Oye-like"/>
</dbReference>
<protein>
    <submittedName>
        <fullName evidence="2">Alkene reductase</fullName>
    </submittedName>
</protein>
<evidence type="ECO:0000259" key="1">
    <source>
        <dbReference type="Pfam" id="PF00724"/>
    </source>
</evidence>
<evidence type="ECO:0000313" key="3">
    <source>
        <dbReference type="Proteomes" id="UP000666369"/>
    </source>
</evidence>
<keyword evidence="3" id="KW-1185">Reference proteome</keyword>
<dbReference type="PANTHER" id="PTHR22893">
    <property type="entry name" value="NADH OXIDOREDUCTASE-RELATED"/>
    <property type="match status" value="1"/>
</dbReference>
<feature type="domain" description="NADH:flavin oxidoreductase/NADH oxidase N-terminal" evidence="1">
    <location>
        <begin position="9"/>
        <end position="345"/>
    </location>
</feature>
<comment type="caution">
    <text evidence="2">The sequence shown here is derived from an EMBL/GenBank/DDBJ whole genome shotgun (WGS) entry which is preliminary data.</text>
</comment>
<dbReference type="InterPro" id="IPR013785">
    <property type="entry name" value="Aldolase_TIM"/>
</dbReference>
<dbReference type="CDD" id="cd02933">
    <property type="entry name" value="OYE_like_FMN"/>
    <property type="match status" value="1"/>
</dbReference>
<organism evidence="2 3">
    <name type="scientific">Duganella aceris</name>
    <dbReference type="NCBI Taxonomy" id="2703883"/>
    <lineage>
        <taxon>Bacteria</taxon>
        <taxon>Pseudomonadati</taxon>
        <taxon>Pseudomonadota</taxon>
        <taxon>Betaproteobacteria</taxon>
        <taxon>Burkholderiales</taxon>
        <taxon>Oxalobacteraceae</taxon>
        <taxon>Telluria group</taxon>
        <taxon>Duganella</taxon>
    </lineage>
</organism>
<reference evidence="3" key="2">
    <citation type="submission" date="2023-07" db="EMBL/GenBank/DDBJ databases">
        <title>Duganella aceri sp. nov., isolated from tree sap.</title>
        <authorList>
            <person name="Kim I.S."/>
        </authorList>
    </citation>
    <scope>NUCLEOTIDE SEQUENCE [LARGE SCALE GENOMIC DNA]</scope>
    <source>
        <strain evidence="3">SAP-35</strain>
    </source>
</reference>
<gene>
    <name evidence="2" type="ORF">GW587_03660</name>
</gene>
<proteinExistence type="predicted"/>
<dbReference type="RefSeq" id="WP_166098612.1">
    <property type="nucleotide sequence ID" value="NZ_JAADJT010000001.1"/>
</dbReference>
<reference evidence="2 3" key="1">
    <citation type="submission" date="2020-01" db="EMBL/GenBank/DDBJ databases">
        <authorList>
            <person name="Lee S.D."/>
        </authorList>
    </citation>
    <scope>NUCLEOTIDE SEQUENCE [LARGE SCALE GENOMIC DNA]</scope>
    <source>
        <strain evidence="2 3">SAP-35</strain>
    </source>
</reference>
<dbReference type="EMBL" id="JAADJT010000001">
    <property type="protein sequence ID" value="NGZ83357.1"/>
    <property type="molecule type" value="Genomic_DNA"/>
</dbReference>